<feature type="transmembrane region" description="Helical" evidence="5">
    <location>
        <begin position="56"/>
        <end position="71"/>
    </location>
</feature>
<keyword evidence="2 5" id="KW-0812">Transmembrane</keyword>
<comment type="caution">
    <text evidence="7">The sequence shown here is derived from an EMBL/GenBank/DDBJ whole genome shotgun (WGS) entry which is preliminary data.</text>
</comment>
<evidence type="ECO:0000259" key="6">
    <source>
        <dbReference type="Pfam" id="PF04932"/>
    </source>
</evidence>
<sequence>MTKKIMFLFLLFGYVYATTFNIFMTGVFRIPAPVVFLAPLIYFYRTEITHFSYGKELMVIFVAALFFYLIGQADITGFFALLIVAGCFALLFNYVIGTNLKRMNIAIGFFFGVLLLSGLIMFIDHQYNMAPIRSLLAQEDVLQSPAGISSTIFTFGYQMAALTPFMVVNAVLFKRSWLLNLLLFGLSLCLIFFGMQRSVLVAFIVVVGLFFLSYYKFKSILLFGLLAGVFFIAQSSLEQFSGDKKQQNILNKSAENAKGKEERGDLMGENIQIIADYPFGLLFYGKTWNDVVQHNFVYKKGPVVITSHNAYLMFITYLGPLLGFILLILLYHKVGKVIFYAFLHVKDKKNALLVCLSCSFIAISINSFFHNEWLLATSGPTLFLYFAILQLSKIKMEDPILIQYN</sequence>
<proteinExistence type="predicted"/>
<feature type="transmembrane region" description="Helical" evidence="5">
    <location>
        <begin position="199"/>
        <end position="215"/>
    </location>
</feature>
<dbReference type="EMBL" id="JSYN01000004">
    <property type="protein sequence ID" value="KIA95960.1"/>
    <property type="molecule type" value="Genomic_DNA"/>
</dbReference>
<feature type="transmembrane region" description="Helical" evidence="5">
    <location>
        <begin position="27"/>
        <end position="44"/>
    </location>
</feature>
<feature type="transmembrane region" description="Helical" evidence="5">
    <location>
        <begin position="310"/>
        <end position="331"/>
    </location>
</feature>
<evidence type="ECO:0000313" key="7">
    <source>
        <dbReference type="EMBL" id="KIA95960.1"/>
    </source>
</evidence>
<feature type="transmembrane region" description="Helical" evidence="5">
    <location>
        <begin position="177"/>
        <end position="193"/>
    </location>
</feature>
<reference evidence="7 8" key="1">
    <citation type="submission" date="2014-10" db="EMBL/GenBank/DDBJ databases">
        <title>Pedobacter Kyungheensis.</title>
        <authorList>
            <person name="Anderson B.M."/>
            <person name="Newman J.D."/>
        </authorList>
    </citation>
    <scope>NUCLEOTIDE SEQUENCE [LARGE SCALE GENOMIC DNA]</scope>
    <source>
        <strain evidence="7 8">KACC 16221</strain>
    </source>
</reference>
<dbReference type="GO" id="GO:0016020">
    <property type="term" value="C:membrane"/>
    <property type="evidence" value="ECO:0007669"/>
    <property type="project" value="UniProtKB-SubCell"/>
</dbReference>
<gene>
    <name evidence="7" type="ORF">OC25_05310</name>
</gene>
<dbReference type="Proteomes" id="UP000031246">
    <property type="component" value="Unassembled WGS sequence"/>
</dbReference>
<dbReference type="InterPro" id="IPR007016">
    <property type="entry name" value="O-antigen_ligase-rel_domated"/>
</dbReference>
<evidence type="ECO:0000256" key="4">
    <source>
        <dbReference type="ARBA" id="ARBA00023136"/>
    </source>
</evidence>
<dbReference type="AlphaFoldDB" id="A0A0C1DPG5"/>
<protein>
    <recommendedName>
        <fullName evidence="6">O-antigen ligase-related domain-containing protein</fullName>
    </recommendedName>
</protein>
<keyword evidence="3 5" id="KW-1133">Transmembrane helix</keyword>
<dbReference type="Pfam" id="PF04932">
    <property type="entry name" value="Wzy_C"/>
    <property type="match status" value="1"/>
</dbReference>
<evidence type="ECO:0000313" key="8">
    <source>
        <dbReference type="Proteomes" id="UP000031246"/>
    </source>
</evidence>
<feature type="transmembrane region" description="Helical" evidence="5">
    <location>
        <begin position="77"/>
        <end position="96"/>
    </location>
</feature>
<name>A0A0C1DPG5_9SPHI</name>
<feature type="transmembrane region" description="Helical" evidence="5">
    <location>
        <begin position="375"/>
        <end position="392"/>
    </location>
</feature>
<evidence type="ECO:0000256" key="3">
    <source>
        <dbReference type="ARBA" id="ARBA00022989"/>
    </source>
</evidence>
<feature type="transmembrane region" description="Helical" evidence="5">
    <location>
        <begin position="143"/>
        <end position="165"/>
    </location>
</feature>
<feature type="transmembrane region" description="Helical" evidence="5">
    <location>
        <begin position="103"/>
        <end position="123"/>
    </location>
</feature>
<feature type="domain" description="O-antigen ligase-related" evidence="6">
    <location>
        <begin position="183"/>
        <end position="326"/>
    </location>
</feature>
<dbReference type="RefSeq" id="WP_039472533.1">
    <property type="nucleotide sequence ID" value="NZ_JSYN01000004.1"/>
</dbReference>
<keyword evidence="8" id="KW-1185">Reference proteome</keyword>
<organism evidence="7 8">
    <name type="scientific">Pedobacter kyungheensis</name>
    <dbReference type="NCBI Taxonomy" id="1069985"/>
    <lineage>
        <taxon>Bacteria</taxon>
        <taxon>Pseudomonadati</taxon>
        <taxon>Bacteroidota</taxon>
        <taxon>Sphingobacteriia</taxon>
        <taxon>Sphingobacteriales</taxon>
        <taxon>Sphingobacteriaceae</taxon>
        <taxon>Pedobacter</taxon>
    </lineage>
</organism>
<feature type="transmembrane region" description="Helical" evidence="5">
    <location>
        <begin position="351"/>
        <end position="369"/>
    </location>
</feature>
<dbReference type="OrthoDB" id="734724at2"/>
<evidence type="ECO:0000256" key="5">
    <source>
        <dbReference type="SAM" id="Phobius"/>
    </source>
</evidence>
<comment type="subcellular location">
    <subcellularLocation>
        <location evidence="1">Membrane</location>
        <topology evidence="1">Multi-pass membrane protein</topology>
    </subcellularLocation>
</comment>
<keyword evidence="4 5" id="KW-0472">Membrane</keyword>
<evidence type="ECO:0000256" key="1">
    <source>
        <dbReference type="ARBA" id="ARBA00004141"/>
    </source>
</evidence>
<evidence type="ECO:0000256" key="2">
    <source>
        <dbReference type="ARBA" id="ARBA00022692"/>
    </source>
</evidence>
<accession>A0A0C1DPG5</accession>
<feature type="transmembrane region" description="Helical" evidence="5">
    <location>
        <begin position="220"/>
        <end position="237"/>
    </location>
</feature>